<feature type="domain" description="BPP" evidence="6">
    <location>
        <begin position="392"/>
        <end position="732"/>
    </location>
</feature>
<comment type="caution">
    <text evidence="3">Lacks conserved residue(s) required for the propagation of feature annotation.</text>
</comment>
<keyword evidence="8" id="KW-1185">Reference proteome</keyword>
<feature type="disulfide bond" evidence="3">
    <location>
        <begin position="388"/>
        <end position="397"/>
    </location>
</feature>
<dbReference type="PROSITE" id="PS50026">
    <property type="entry name" value="EGF_3"/>
    <property type="match status" value="1"/>
</dbReference>
<dbReference type="PROSITE" id="PS51662">
    <property type="entry name" value="BP_PHYTASE"/>
    <property type="match status" value="2"/>
</dbReference>
<dbReference type="Gene3D" id="2.120.10.30">
    <property type="entry name" value="TolB, C-terminal domain"/>
    <property type="match status" value="2"/>
</dbReference>
<feature type="disulfide bond" evidence="3">
    <location>
        <begin position="370"/>
        <end position="380"/>
    </location>
</feature>
<evidence type="ECO:0000256" key="1">
    <source>
        <dbReference type="ARBA" id="ARBA00022729"/>
    </source>
</evidence>
<feature type="domain" description="BPP" evidence="6">
    <location>
        <begin position="17"/>
        <end position="317"/>
    </location>
</feature>
<dbReference type="PANTHER" id="PTHR14949:SF56">
    <property type="entry name" value="EGF-LIKE-DOMAIN, MULTIPLE 7"/>
    <property type="match status" value="1"/>
</dbReference>
<feature type="domain" description="EGF-like" evidence="5">
    <location>
        <begin position="366"/>
        <end position="398"/>
    </location>
</feature>
<reference evidence="7 8" key="1">
    <citation type="journal article" date="2014" name="PLoS ONE">
        <title>De novo Genome Assembly of the Fungal Plant Pathogen Pyrenophora semeniperda.</title>
        <authorList>
            <person name="Soliai M.M."/>
            <person name="Meyer S.E."/>
            <person name="Udall J.A."/>
            <person name="Elzinga D.E."/>
            <person name="Hermansen R.A."/>
            <person name="Bodily P.M."/>
            <person name="Hart A.A."/>
            <person name="Coleman C.E."/>
        </authorList>
    </citation>
    <scope>NUCLEOTIDE SEQUENCE [LARGE SCALE GENOMIC DNA]</scope>
    <source>
        <strain evidence="7 8">CCB06</strain>
        <tissue evidence="7">Mycelium</tissue>
    </source>
</reference>
<keyword evidence="2 3" id="KW-1015">Disulfide bond</keyword>
<evidence type="ECO:0000256" key="3">
    <source>
        <dbReference type="PROSITE-ProRule" id="PRU00076"/>
    </source>
</evidence>
<evidence type="ECO:0000313" key="7">
    <source>
        <dbReference type="EMBL" id="RMZ68263.1"/>
    </source>
</evidence>
<dbReference type="Gene3D" id="2.10.25.10">
    <property type="entry name" value="Laminin"/>
    <property type="match status" value="1"/>
</dbReference>
<dbReference type="InterPro" id="IPR013111">
    <property type="entry name" value="EGF_extracell"/>
</dbReference>
<dbReference type="Pfam" id="PF07974">
    <property type="entry name" value="EGF_2"/>
    <property type="match status" value="1"/>
</dbReference>
<dbReference type="PROSITE" id="PS01186">
    <property type="entry name" value="EGF_2"/>
    <property type="match status" value="1"/>
</dbReference>
<gene>
    <name evidence="7" type="ORF">GMOD_00004479</name>
</gene>
<keyword evidence="1 4" id="KW-0732">Signal</keyword>
<proteinExistence type="predicted"/>
<name>A0A3M7M190_9PLEO</name>
<evidence type="ECO:0000259" key="6">
    <source>
        <dbReference type="PROSITE" id="PS51662"/>
    </source>
</evidence>
<feature type="signal peptide" evidence="4">
    <location>
        <begin position="1"/>
        <end position="26"/>
    </location>
</feature>
<feature type="chain" id="PRO_5017926549" evidence="4">
    <location>
        <begin position="27"/>
        <end position="737"/>
    </location>
</feature>
<sequence>MASLPMMKLSATSLAWTAAVLSLVAGKEAVVTLVPAAIGFKAENTGFVYGASPLLVANDKGAEDGGFRTFTISNGSTFEQKSHPKTGRSKIVVPIFGIGGRDLIVNVPSPDSLIRVYDATTGGAVESNDKEQLGDWSTACAWRSPVSGESYMFLFGKKMVVQFLIRGTSKRVEVLEVHTFPIPIEGESCTVISTDQVFFSAEDQPLYSFQASESIQAPEINTVKKDINVKGLATYHSTSGDYLFVVHKKAIDVYDSEMKQKGSMALSGIPKLSVKGGLSVLQSSVQGYPSGVFAFGFEGEDDDGIAVGSLDGALTPLGIDTNTKYRPDSKPCERCTSPISDKCSKNGFLSGKDCSCFAGFTGSDCSKTACNKDCSGHGKCDGPNVCKCEDGWTGPDCSFVAVEAKYETDANGGDGDDPAIWIHPTRPEQSKIFTTTKSNEGEGFGVFDLKGKLLQQLKASEPNNVDVIYNFTIGGRKVDLAYAACRGDSTLCLVQVNSTGYLSDIPGSTQSLPTDYEPYGSCTYRSQTSGKQYLFVNNKEAQYLQYELTATANGTLQTTLVRQFQCGSGGQVEGCVADEGAGYIFIGEEPRGIWRYAAEPTGSNTGVQIAAVGDTSGLHADVEGITLVPAQSGPEGYIIVSSQAISAYLIYERAPPHKYVETFTIVENKKKGIDHVSNTDGCTAVGNALNKDFPGGLFVTHDDANELAGGGTAKEASFKLVSLVDVLGKERVSKLGY</sequence>
<evidence type="ECO:0000256" key="4">
    <source>
        <dbReference type="SAM" id="SignalP"/>
    </source>
</evidence>
<dbReference type="PANTHER" id="PTHR14949">
    <property type="entry name" value="EGF-LIKE-DOMAIN, MULTIPLE 7, 8"/>
    <property type="match status" value="1"/>
</dbReference>
<dbReference type="AlphaFoldDB" id="A0A3M7M190"/>
<dbReference type="EMBL" id="KE747814">
    <property type="protein sequence ID" value="RMZ68263.1"/>
    <property type="molecule type" value="Genomic_DNA"/>
</dbReference>
<organism evidence="7 8">
    <name type="scientific">Pyrenophora seminiperda CCB06</name>
    <dbReference type="NCBI Taxonomy" id="1302712"/>
    <lineage>
        <taxon>Eukaryota</taxon>
        <taxon>Fungi</taxon>
        <taxon>Dikarya</taxon>
        <taxon>Ascomycota</taxon>
        <taxon>Pezizomycotina</taxon>
        <taxon>Dothideomycetes</taxon>
        <taxon>Pleosporomycetidae</taxon>
        <taxon>Pleosporales</taxon>
        <taxon>Pleosporineae</taxon>
        <taxon>Pleosporaceae</taxon>
        <taxon>Pyrenophora</taxon>
    </lineage>
</organism>
<dbReference type="Pfam" id="PF02333">
    <property type="entry name" value="Phytase"/>
    <property type="match status" value="1"/>
</dbReference>
<dbReference type="SUPFAM" id="SSF50956">
    <property type="entry name" value="Thermostable phytase (3-phytase)"/>
    <property type="match status" value="2"/>
</dbReference>
<accession>A0A3M7M190</accession>
<dbReference type="OrthoDB" id="10045365at2759"/>
<dbReference type="InterPro" id="IPR000742">
    <property type="entry name" value="EGF"/>
</dbReference>
<evidence type="ECO:0000313" key="8">
    <source>
        <dbReference type="Proteomes" id="UP000265663"/>
    </source>
</evidence>
<dbReference type="InterPro" id="IPR003431">
    <property type="entry name" value="B-propeller_Phytase"/>
</dbReference>
<dbReference type="Proteomes" id="UP000265663">
    <property type="component" value="Unassembled WGS sequence"/>
</dbReference>
<dbReference type="InterPro" id="IPR011042">
    <property type="entry name" value="6-blade_b-propeller_TolB-like"/>
</dbReference>
<protein>
    <submittedName>
        <fullName evidence="7">Phytase</fullName>
    </submittedName>
</protein>
<dbReference type="InterPro" id="IPR050969">
    <property type="entry name" value="Dev_Signal_Modulators"/>
</dbReference>
<evidence type="ECO:0000259" key="5">
    <source>
        <dbReference type="PROSITE" id="PS50026"/>
    </source>
</evidence>
<dbReference type="GO" id="GO:0016158">
    <property type="term" value="F:inositol hexakisphosphate 3-phosphatase activity"/>
    <property type="evidence" value="ECO:0007669"/>
    <property type="project" value="InterPro"/>
</dbReference>
<evidence type="ECO:0000256" key="2">
    <source>
        <dbReference type="ARBA" id="ARBA00023157"/>
    </source>
</evidence>
<keyword evidence="3" id="KW-0245">EGF-like domain</keyword>
<dbReference type="PROSITE" id="PS00022">
    <property type="entry name" value="EGF_1"/>
    <property type="match status" value="1"/>
</dbReference>